<reference evidence="8" key="3">
    <citation type="submission" date="2023-12" db="EMBL/GenBank/DDBJ databases">
        <authorList>
            <person name="Sun Q."/>
            <person name="Inoue M."/>
        </authorList>
    </citation>
    <scope>NUCLEOTIDE SEQUENCE</scope>
    <source>
        <strain evidence="8">JCM 17810</strain>
    </source>
</reference>
<evidence type="ECO:0000256" key="2">
    <source>
        <dbReference type="ARBA" id="ARBA00022723"/>
    </source>
</evidence>
<evidence type="ECO:0000256" key="1">
    <source>
        <dbReference type="ARBA" id="ARBA00010716"/>
    </source>
</evidence>
<dbReference type="Pfam" id="PF01979">
    <property type="entry name" value="Amidohydro_1"/>
    <property type="match status" value="1"/>
</dbReference>
<evidence type="ECO:0000313" key="9">
    <source>
        <dbReference type="Proteomes" id="UP001500622"/>
    </source>
</evidence>
<accession>A0ABP8L054</accession>
<dbReference type="Gene3D" id="3.20.20.140">
    <property type="entry name" value="Metal-dependent hydrolases"/>
    <property type="match status" value="1"/>
</dbReference>
<evidence type="ECO:0000256" key="5">
    <source>
        <dbReference type="PIRNR" id="PIRNR038994"/>
    </source>
</evidence>
<reference evidence="9" key="2">
    <citation type="journal article" date="2019" name="Int. J. Syst. Evol. Microbiol.">
        <title>The Global Catalogue of Microorganisms (GCM) 10K type strain sequencing project: providing services to taxonomists for standard genome sequencing and annotation.</title>
        <authorList>
            <consortium name="The Broad Institute Genomics Platform"/>
            <consortium name="The Broad Institute Genome Sequencing Center for Infectious Disease"/>
            <person name="Wu L."/>
            <person name="Ma J."/>
        </authorList>
    </citation>
    <scope>NUCLEOTIDE SEQUENCE [LARGE SCALE GENOMIC DNA]</scope>
    <source>
        <strain evidence="9">JCM 17810</strain>
    </source>
</reference>
<evidence type="ECO:0000256" key="3">
    <source>
        <dbReference type="ARBA" id="ARBA00022801"/>
    </source>
</evidence>
<dbReference type="Gene3D" id="2.30.40.10">
    <property type="entry name" value="Urease, subunit C, domain 1"/>
    <property type="match status" value="1"/>
</dbReference>
<keyword evidence="9" id="KW-1185">Reference proteome</keyword>
<evidence type="ECO:0000313" key="7">
    <source>
        <dbReference type="EMBL" id="GAA4416608.1"/>
    </source>
</evidence>
<dbReference type="InterPro" id="IPR011059">
    <property type="entry name" value="Metal-dep_hydrolase_composite"/>
</dbReference>
<dbReference type="Proteomes" id="UP001500622">
    <property type="component" value="Unassembled WGS sequence"/>
</dbReference>
<name>A0ABP8L054_9MICO</name>
<feature type="domain" description="Amidohydrolase-related" evidence="6">
    <location>
        <begin position="51"/>
        <end position="382"/>
    </location>
</feature>
<gene>
    <name evidence="7" type="ORF">GCM10023169_04080</name>
    <name evidence="8" type="ORF">GCM10023169_11690</name>
</gene>
<protein>
    <submittedName>
        <fullName evidence="8">Amidohydrolase family protein</fullName>
    </submittedName>
</protein>
<dbReference type="SUPFAM" id="SSF51556">
    <property type="entry name" value="Metallo-dependent hydrolases"/>
    <property type="match status" value="1"/>
</dbReference>
<comment type="caution">
    <text evidence="8">The sequence shown here is derived from an EMBL/GenBank/DDBJ whole genome shotgun (WGS) entry which is preliminary data.</text>
</comment>
<comment type="similarity">
    <text evidence="1 5">Belongs to the metallo-dependent hydrolases superfamily. NagA family.</text>
</comment>
<dbReference type="PANTHER" id="PTHR11113:SF14">
    <property type="entry name" value="N-ACETYLGLUCOSAMINE-6-PHOSPHATE DEACETYLASE"/>
    <property type="match status" value="1"/>
</dbReference>
<organism evidence="8 9">
    <name type="scientific">Georgenia halophila</name>
    <dbReference type="NCBI Taxonomy" id="620889"/>
    <lineage>
        <taxon>Bacteria</taxon>
        <taxon>Bacillati</taxon>
        <taxon>Actinomycetota</taxon>
        <taxon>Actinomycetes</taxon>
        <taxon>Micrococcales</taxon>
        <taxon>Bogoriellaceae</taxon>
        <taxon>Georgenia</taxon>
    </lineage>
</organism>
<dbReference type="EMBL" id="BAABGN010000002">
    <property type="protein sequence ID" value="GAA4416608.1"/>
    <property type="molecule type" value="Genomic_DNA"/>
</dbReference>
<dbReference type="SUPFAM" id="SSF51338">
    <property type="entry name" value="Composite domain of metallo-dependent hydrolases"/>
    <property type="match status" value="1"/>
</dbReference>
<evidence type="ECO:0000313" key="8">
    <source>
        <dbReference type="EMBL" id="GAA4420186.1"/>
    </source>
</evidence>
<keyword evidence="4 5" id="KW-0119">Carbohydrate metabolism</keyword>
<dbReference type="EMBL" id="BAABGN010000004">
    <property type="protein sequence ID" value="GAA4420186.1"/>
    <property type="molecule type" value="Genomic_DNA"/>
</dbReference>
<dbReference type="InterPro" id="IPR006680">
    <property type="entry name" value="Amidohydro-rel"/>
</dbReference>
<keyword evidence="3 5" id="KW-0378">Hydrolase</keyword>
<proteinExistence type="inferred from homology"/>
<reference evidence="8" key="1">
    <citation type="journal article" date="2014" name="Int. J. Syst. Evol. Microbiol.">
        <title>Complete genome of a new Firmicutes species belonging to the dominant human colonic microbiota ('Ruminococcus bicirculans') reveals two chromosomes and a selective capacity to utilize plant glucans.</title>
        <authorList>
            <consortium name="NISC Comparative Sequencing Program"/>
            <person name="Wegmann U."/>
            <person name="Louis P."/>
            <person name="Goesmann A."/>
            <person name="Henrissat B."/>
            <person name="Duncan S.H."/>
            <person name="Flint H.J."/>
        </authorList>
    </citation>
    <scope>NUCLEOTIDE SEQUENCE</scope>
    <source>
        <strain evidence="8">JCM 17810</strain>
    </source>
</reference>
<dbReference type="InterPro" id="IPR003764">
    <property type="entry name" value="GlcNAc_6-P_deAcase"/>
</dbReference>
<dbReference type="InterPro" id="IPR032466">
    <property type="entry name" value="Metal_Hydrolase"/>
</dbReference>
<evidence type="ECO:0000259" key="6">
    <source>
        <dbReference type="Pfam" id="PF01979"/>
    </source>
</evidence>
<dbReference type="PIRSF" id="PIRSF038994">
    <property type="entry name" value="NagA"/>
    <property type="match status" value="1"/>
</dbReference>
<keyword evidence="2" id="KW-0479">Metal-binding</keyword>
<dbReference type="PANTHER" id="PTHR11113">
    <property type="entry name" value="N-ACETYLGLUCOSAMINE-6-PHOSPHATE DEACETYLASE"/>
    <property type="match status" value="1"/>
</dbReference>
<evidence type="ECO:0000256" key="4">
    <source>
        <dbReference type="ARBA" id="ARBA00023277"/>
    </source>
</evidence>
<sequence length="393" mass="40059">MRGRVVTKDSVIDDGVVVVDGEKLAWVGPASHAAAAGWGGALSEMPTHDGYVLPGLVDLHNHGGGGTSFPDATTPEDVLRGVAEHRRHGTTSVVVSLVTAAPDDLRDRVTLLADIADSGEIAGIHIEGPFLSAARCGAQNPELIIAPDARLTEELLRLGRGHVVTMTLAPEGDGVQDVAAALVAGGALPSWGHTDSDPDSTRSAVAASADNLAAGTGRSARATVTHLFNGMRPLHHRDPGPIGELLAAAARGQVVVELIGDGTHLHPAIVREVHGMVGRDSAVLVTDAMAATGMADGDYELGSRTVTVADGVARLNPGGSIAGGTAHLLDIVRTSVDAGVPLVDAVYMASTGPAAVLGDPGIGALEAGRRADVVITDDGLHPVRVIRQGREIT</sequence>